<feature type="domain" description="PEGA" evidence="3">
    <location>
        <begin position="196"/>
        <end position="254"/>
    </location>
</feature>
<feature type="domain" description="PEGA" evidence="3">
    <location>
        <begin position="267"/>
        <end position="334"/>
    </location>
</feature>
<dbReference type="Pfam" id="PF08308">
    <property type="entry name" value="PEGA"/>
    <property type="match status" value="3"/>
</dbReference>
<dbReference type="InterPro" id="IPR051043">
    <property type="entry name" value="Sulfatase_Mod_Factor_Kinase"/>
</dbReference>
<evidence type="ECO:0000313" key="5">
    <source>
        <dbReference type="Proteomes" id="UP000754644"/>
    </source>
</evidence>
<proteinExistence type="predicted"/>
<gene>
    <name evidence="4" type="ORF">HQ497_04045</name>
</gene>
<dbReference type="PANTHER" id="PTHR23150">
    <property type="entry name" value="SULFATASE MODIFYING FACTOR 1, 2"/>
    <property type="match status" value="1"/>
</dbReference>
<dbReference type="SUPFAM" id="SSF56436">
    <property type="entry name" value="C-type lectin-like"/>
    <property type="match status" value="1"/>
</dbReference>
<keyword evidence="1" id="KW-1133">Transmembrane helix</keyword>
<comment type="caution">
    <text evidence="4">The sequence shown here is derived from an EMBL/GenBank/DDBJ whole genome shotgun (WGS) entry which is preliminary data.</text>
</comment>
<feature type="domain" description="PEGA" evidence="3">
    <location>
        <begin position="125"/>
        <end position="192"/>
    </location>
</feature>
<reference evidence="4" key="1">
    <citation type="submission" date="2020-05" db="EMBL/GenBank/DDBJ databases">
        <title>Sulfur intermediates as new biogeochemical hubs in an aquatic model microbial ecosystem.</title>
        <authorList>
            <person name="Vigneron A."/>
        </authorList>
    </citation>
    <scope>NUCLEOTIDE SEQUENCE</scope>
    <source>
        <strain evidence="4">Bin.250</strain>
    </source>
</reference>
<sequence length="685" mass="74630">MPSSLDPHQIIEVTPFSRAEAVISRRGPGLKPIHIVILSLFAALTLVALFVFSARAVRFDLSPVDANLEITDGTFTYLLGERYLMLAGDYTVAVTAEGYTPLKSMIHVGELADQTIHLELAKLPGTLTVSTLPETRSPVFLDQEPVGLTPLTVTDIQAGNHNVSVRAARFLPFDTDVHIEGQGLSQNLLVTLVPAWALLSLSSQPTAAAVSIDGIEVATTPARIEVMQGNHQLLVTRPGFKSWQAEVNITAQQDQILPEITLMAQDGQLSIQSTPSAASVTIADEYRGQTPLQLSLAPGKTYGLRLTKPGYETTERAVTIDAASDTQLNLTLPPVLGIVSLQVSPAGASLVVDGQPRGKIFERLELNAVPHIIGIELAGYQSQQINVTPQPGQAQQFIIELLTEAEAKLASMEPTTTTAIGQVLKLIQPGAFTMGASRREPGRRANEIEKQVQLSRHYYIGIHEVTNAQYQQFDRLHDSGMLGRALLNGNDRPVVNLAWDDAVAFCNWLSQQQGLASAYELIDNRWQAVTPMNSGYRLPTEAEWIWASRYAAGPTPTRFPWGDAMPPVAIEANYADESANTVVADVLTGYLDHFRGTAPVGSFPANPAGLFDMAGNVSEWMHDYYAQVEPTAVLVDPSGPISGERHVIKGSNYTHGRFSELRWTFRDFGQSPRPDVGFRIARYVE</sequence>
<evidence type="ECO:0000256" key="1">
    <source>
        <dbReference type="SAM" id="Phobius"/>
    </source>
</evidence>
<accession>A0A972VUK5</accession>
<dbReference type="InterPro" id="IPR013229">
    <property type="entry name" value="PEGA"/>
</dbReference>
<evidence type="ECO:0000259" key="3">
    <source>
        <dbReference type="Pfam" id="PF08308"/>
    </source>
</evidence>
<keyword evidence="1" id="KW-0812">Transmembrane</keyword>
<evidence type="ECO:0000313" key="4">
    <source>
        <dbReference type="EMBL" id="NQV64518.1"/>
    </source>
</evidence>
<dbReference type="Gene3D" id="3.90.1580.10">
    <property type="entry name" value="paralog of FGE (formylglycine-generating enzyme)"/>
    <property type="match status" value="1"/>
</dbReference>
<dbReference type="InterPro" id="IPR005532">
    <property type="entry name" value="SUMF_dom"/>
</dbReference>
<dbReference type="EMBL" id="JABMOJ010000145">
    <property type="protein sequence ID" value="NQV64518.1"/>
    <property type="molecule type" value="Genomic_DNA"/>
</dbReference>
<keyword evidence="1" id="KW-0472">Membrane</keyword>
<dbReference type="Proteomes" id="UP000754644">
    <property type="component" value="Unassembled WGS sequence"/>
</dbReference>
<name>A0A972VUK5_9GAMM</name>
<dbReference type="InterPro" id="IPR016187">
    <property type="entry name" value="CTDL_fold"/>
</dbReference>
<feature type="transmembrane region" description="Helical" evidence="1">
    <location>
        <begin position="33"/>
        <end position="52"/>
    </location>
</feature>
<evidence type="ECO:0000259" key="2">
    <source>
        <dbReference type="Pfam" id="PF03781"/>
    </source>
</evidence>
<dbReference type="Pfam" id="PF03781">
    <property type="entry name" value="FGE-sulfatase"/>
    <property type="match status" value="1"/>
</dbReference>
<dbReference type="InterPro" id="IPR042095">
    <property type="entry name" value="SUMF_sf"/>
</dbReference>
<dbReference type="PANTHER" id="PTHR23150:SF19">
    <property type="entry name" value="FORMYLGLYCINE-GENERATING ENZYME"/>
    <property type="match status" value="1"/>
</dbReference>
<dbReference type="GO" id="GO:0120147">
    <property type="term" value="F:formylglycine-generating oxidase activity"/>
    <property type="evidence" value="ECO:0007669"/>
    <property type="project" value="TreeGrafter"/>
</dbReference>
<feature type="domain" description="Sulfatase-modifying factor enzyme-like" evidence="2">
    <location>
        <begin position="426"/>
        <end position="682"/>
    </location>
</feature>
<dbReference type="AlphaFoldDB" id="A0A972VUK5"/>
<protein>
    <submittedName>
        <fullName evidence="4">PEGA domain-containing protein</fullName>
    </submittedName>
</protein>
<organism evidence="4 5">
    <name type="scientific">SAR86 cluster bacterium</name>
    <dbReference type="NCBI Taxonomy" id="2030880"/>
    <lineage>
        <taxon>Bacteria</taxon>
        <taxon>Pseudomonadati</taxon>
        <taxon>Pseudomonadota</taxon>
        <taxon>Gammaproteobacteria</taxon>
        <taxon>SAR86 cluster</taxon>
    </lineage>
</organism>